<dbReference type="Pfam" id="PF00459">
    <property type="entry name" value="Inositol_P"/>
    <property type="match status" value="1"/>
</dbReference>
<dbReference type="Gene3D" id="3.40.190.80">
    <property type="match status" value="1"/>
</dbReference>
<dbReference type="RefSeq" id="WP_344912725.1">
    <property type="nucleotide sequence ID" value="NZ_BAAAYO010000010.1"/>
</dbReference>
<protein>
    <recommendedName>
        <fullName evidence="7">Inositol-1-monophosphatase</fullName>
        <ecNumber evidence="7">3.1.3.25</ecNumber>
    </recommendedName>
</protein>
<evidence type="ECO:0000313" key="8">
    <source>
        <dbReference type="EMBL" id="MFB9751822.1"/>
    </source>
</evidence>
<keyword evidence="4 7" id="KW-0479">Metal-binding</keyword>
<accession>A0ABV5VUE0</accession>
<sequence length="267" mass="28275">MEELLVQSAALYAREAGELVAGLMNKPYGIQQKVNRSDLVTEADVSSEKLLRGRIGRDYPDHWILSEESDGANDPFGVCEEPPAGYGWIIDPIDGTINFIHGTSHFAISIGIVKDGVPVAGVVYNPLTDEMFTARLNGGAYVNGERIQVGSEAALGDALLATGFQASEWRPGSGVVEQIGRVVGTSRSMRIMGAASLDLCMVASGKLTGFWHGGLYPWDAAAGIVILSEAGGVVTTDEGRPYRLSDTTLVASNRLIHDGLLGIVASV</sequence>
<dbReference type="PROSITE" id="PS00629">
    <property type="entry name" value="IMP_1"/>
    <property type="match status" value="1"/>
</dbReference>
<comment type="catalytic activity">
    <reaction evidence="1 7">
        <text>a myo-inositol phosphate + H2O = myo-inositol + phosphate</text>
        <dbReference type="Rhea" id="RHEA:24056"/>
        <dbReference type="ChEBI" id="CHEBI:15377"/>
        <dbReference type="ChEBI" id="CHEBI:17268"/>
        <dbReference type="ChEBI" id="CHEBI:43474"/>
        <dbReference type="ChEBI" id="CHEBI:84139"/>
        <dbReference type="EC" id="3.1.3.25"/>
    </reaction>
</comment>
<dbReference type="InterPro" id="IPR020550">
    <property type="entry name" value="Inositol_monophosphatase_CS"/>
</dbReference>
<dbReference type="PANTHER" id="PTHR20854:SF4">
    <property type="entry name" value="INOSITOL-1-MONOPHOSPHATASE-RELATED"/>
    <property type="match status" value="1"/>
</dbReference>
<dbReference type="PRINTS" id="PR00377">
    <property type="entry name" value="IMPHPHTASES"/>
</dbReference>
<name>A0ABV5VUE0_9BACL</name>
<evidence type="ECO:0000256" key="3">
    <source>
        <dbReference type="ARBA" id="ARBA00009759"/>
    </source>
</evidence>
<comment type="caution">
    <text evidence="8">The sequence shown here is derived from an EMBL/GenBank/DDBJ whole genome shotgun (WGS) entry which is preliminary data.</text>
</comment>
<comment type="similarity">
    <text evidence="3 7">Belongs to the inositol monophosphatase superfamily.</text>
</comment>
<dbReference type="PROSITE" id="PS00630">
    <property type="entry name" value="IMP_2"/>
    <property type="match status" value="1"/>
</dbReference>
<dbReference type="InterPro" id="IPR020583">
    <property type="entry name" value="Inositol_monoP_metal-BS"/>
</dbReference>
<comment type="cofactor">
    <cofactor evidence="2 7">
        <name>Mg(2+)</name>
        <dbReference type="ChEBI" id="CHEBI:18420"/>
    </cofactor>
</comment>
<dbReference type="Proteomes" id="UP001589619">
    <property type="component" value="Unassembled WGS sequence"/>
</dbReference>
<gene>
    <name evidence="8" type="ORF">ACFFNY_09580</name>
</gene>
<dbReference type="InterPro" id="IPR000760">
    <property type="entry name" value="Inositol_monophosphatase-like"/>
</dbReference>
<organism evidence="8 9">
    <name type="scientific">Paenibacillus hodogayensis</name>
    <dbReference type="NCBI Taxonomy" id="279208"/>
    <lineage>
        <taxon>Bacteria</taxon>
        <taxon>Bacillati</taxon>
        <taxon>Bacillota</taxon>
        <taxon>Bacilli</taxon>
        <taxon>Bacillales</taxon>
        <taxon>Paenibacillaceae</taxon>
        <taxon>Paenibacillus</taxon>
    </lineage>
</organism>
<dbReference type="PANTHER" id="PTHR20854">
    <property type="entry name" value="INOSITOL MONOPHOSPHATASE"/>
    <property type="match status" value="1"/>
</dbReference>
<reference evidence="8 9" key="1">
    <citation type="submission" date="2024-09" db="EMBL/GenBank/DDBJ databases">
        <authorList>
            <person name="Sun Q."/>
            <person name="Mori K."/>
        </authorList>
    </citation>
    <scope>NUCLEOTIDE SEQUENCE [LARGE SCALE GENOMIC DNA]</scope>
    <source>
        <strain evidence="8 9">JCM 12520</strain>
    </source>
</reference>
<dbReference type="EC" id="3.1.3.25" evidence="7"/>
<keyword evidence="6 7" id="KW-0460">Magnesium</keyword>
<dbReference type="CDD" id="cd01639">
    <property type="entry name" value="IMPase"/>
    <property type="match status" value="1"/>
</dbReference>
<evidence type="ECO:0000256" key="6">
    <source>
        <dbReference type="ARBA" id="ARBA00022842"/>
    </source>
</evidence>
<evidence type="ECO:0000256" key="1">
    <source>
        <dbReference type="ARBA" id="ARBA00001033"/>
    </source>
</evidence>
<evidence type="ECO:0000313" key="9">
    <source>
        <dbReference type="Proteomes" id="UP001589619"/>
    </source>
</evidence>
<dbReference type="SUPFAM" id="SSF56655">
    <property type="entry name" value="Carbohydrate phosphatase"/>
    <property type="match status" value="1"/>
</dbReference>
<keyword evidence="5 7" id="KW-0378">Hydrolase</keyword>
<dbReference type="InterPro" id="IPR033942">
    <property type="entry name" value="IMPase"/>
</dbReference>
<evidence type="ECO:0000256" key="2">
    <source>
        <dbReference type="ARBA" id="ARBA00001946"/>
    </source>
</evidence>
<dbReference type="EMBL" id="JBHMAG010000007">
    <property type="protein sequence ID" value="MFB9751822.1"/>
    <property type="molecule type" value="Genomic_DNA"/>
</dbReference>
<evidence type="ECO:0000256" key="7">
    <source>
        <dbReference type="RuleBase" id="RU364068"/>
    </source>
</evidence>
<proteinExistence type="inferred from homology"/>
<dbReference type="Gene3D" id="3.30.540.10">
    <property type="entry name" value="Fructose-1,6-Bisphosphatase, subunit A, domain 1"/>
    <property type="match status" value="1"/>
</dbReference>
<keyword evidence="9" id="KW-1185">Reference proteome</keyword>
<evidence type="ECO:0000256" key="5">
    <source>
        <dbReference type="ARBA" id="ARBA00022801"/>
    </source>
</evidence>
<evidence type="ECO:0000256" key="4">
    <source>
        <dbReference type="ARBA" id="ARBA00022723"/>
    </source>
</evidence>